<dbReference type="NCBIfam" id="TIGR00829">
    <property type="entry name" value="FRU"/>
    <property type="match status" value="1"/>
</dbReference>
<keyword evidence="5" id="KW-1003">Cell membrane</keyword>
<keyword evidence="13 14" id="KW-0472">Membrane</keyword>
<evidence type="ECO:0000256" key="1">
    <source>
        <dbReference type="ARBA" id="ARBA00001401"/>
    </source>
</evidence>
<dbReference type="RefSeq" id="WP_110602761.1">
    <property type="nucleotide sequence ID" value="NZ_CP151919.1"/>
</dbReference>
<dbReference type="NCBIfam" id="NF007783">
    <property type="entry name" value="PRK10474.1"/>
    <property type="match status" value="2"/>
</dbReference>
<feature type="domain" description="PTS EIIC type-2" evidence="16">
    <location>
        <begin position="246"/>
        <end position="579"/>
    </location>
</feature>
<gene>
    <name evidence="17" type="ORF">AAGT95_09875</name>
</gene>
<dbReference type="NCBIfam" id="TIGR01427">
    <property type="entry name" value="PTS_IIC_fructo"/>
    <property type="match status" value="1"/>
</dbReference>
<dbReference type="Pfam" id="PF02378">
    <property type="entry name" value="PTS_EIIC"/>
    <property type="match status" value="1"/>
</dbReference>
<dbReference type="PROSITE" id="PS51099">
    <property type="entry name" value="PTS_EIIB_TYPE_2"/>
    <property type="match status" value="2"/>
</dbReference>
<dbReference type="SUPFAM" id="SSF52794">
    <property type="entry name" value="PTS system IIB component-like"/>
    <property type="match status" value="2"/>
</dbReference>
<keyword evidence="18" id="KW-1185">Reference proteome</keyword>
<evidence type="ECO:0000256" key="12">
    <source>
        <dbReference type="ARBA" id="ARBA00022989"/>
    </source>
</evidence>
<feature type="transmembrane region" description="Helical" evidence="14">
    <location>
        <begin position="450"/>
        <end position="470"/>
    </location>
</feature>
<protein>
    <recommendedName>
        <fullName evidence="3">protein-N(pi)-phosphohistidine--D-fructose phosphotransferase</fullName>
        <ecNumber evidence="3">2.7.1.202</ecNumber>
    </recommendedName>
</protein>
<reference evidence="17 18" key="1">
    <citation type="submission" date="2024-04" db="EMBL/GenBank/DDBJ databases">
        <title>Salinicola lusitanus LLJ914,a marine bacterium isolated from the Okinawa Trough.</title>
        <authorList>
            <person name="Li J."/>
        </authorList>
    </citation>
    <scope>NUCLEOTIDE SEQUENCE [LARGE SCALE GENOMIC DNA]</scope>
    <source>
        <strain evidence="17 18">LLJ914</strain>
    </source>
</reference>
<dbReference type="EC" id="2.7.1.202" evidence="3"/>
<comment type="subcellular location">
    <subcellularLocation>
        <location evidence="2">Cell inner membrane</location>
        <topology evidence="2">Multi-pass membrane protein</topology>
    </subcellularLocation>
</comment>
<dbReference type="Pfam" id="PF02302">
    <property type="entry name" value="PTS_IIB"/>
    <property type="match status" value="2"/>
</dbReference>
<keyword evidence="4" id="KW-0813">Transport</keyword>
<keyword evidence="8 17" id="KW-0808">Transferase</keyword>
<dbReference type="InterPro" id="IPR003501">
    <property type="entry name" value="PTS_EIIB_2/3"/>
</dbReference>
<keyword evidence="7" id="KW-0762">Sugar transport</keyword>
<evidence type="ECO:0000256" key="10">
    <source>
        <dbReference type="ARBA" id="ARBA00022692"/>
    </source>
</evidence>
<dbReference type="InterPro" id="IPR003353">
    <property type="entry name" value="PTS_IIB_fruc"/>
</dbReference>
<evidence type="ECO:0000256" key="4">
    <source>
        <dbReference type="ARBA" id="ARBA00022448"/>
    </source>
</evidence>
<evidence type="ECO:0000256" key="13">
    <source>
        <dbReference type="ARBA" id="ARBA00023136"/>
    </source>
</evidence>
<keyword evidence="12 14" id="KW-1133">Transmembrane helix</keyword>
<keyword evidence="10 14" id="KW-0812">Transmembrane</keyword>
<dbReference type="Proteomes" id="UP001453229">
    <property type="component" value="Chromosome"/>
</dbReference>
<feature type="transmembrane region" description="Helical" evidence="14">
    <location>
        <begin position="250"/>
        <end position="276"/>
    </location>
</feature>
<comment type="catalytic activity">
    <reaction evidence="1">
        <text>D-fructose(out) + N(pros)-phospho-L-histidyl-[protein] = D-fructose 1-phosphate(in) + L-histidyl-[protein]</text>
        <dbReference type="Rhea" id="RHEA:49252"/>
        <dbReference type="Rhea" id="RHEA-COMP:9745"/>
        <dbReference type="Rhea" id="RHEA-COMP:9746"/>
        <dbReference type="ChEBI" id="CHEBI:29979"/>
        <dbReference type="ChEBI" id="CHEBI:37721"/>
        <dbReference type="ChEBI" id="CHEBI:58674"/>
        <dbReference type="ChEBI" id="CHEBI:64837"/>
        <dbReference type="EC" id="2.7.1.202"/>
    </reaction>
</comment>
<keyword evidence="9" id="KW-0598">Phosphotransferase system</keyword>
<dbReference type="CDD" id="cd05569">
    <property type="entry name" value="PTS_IIB_fructose"/>
    <property type="match status" value="2"/>
</dbReference>
<evidence type="ECO:0000259" key="15">
    <source>
        <dbReference type="PROSITE" id="PS51099"/>
    </source>
</evidence>
<evidence type="ECO:0000256" key="3">
    <source>
        <dbReference type="ARBA" id="ARBA00012799"/>
    </source>
</evidence>
<proteinExistence type="predicted"/>
<dbReference type="InterPro" id="IPR006327">
    <property type="entry name" value="PTS_IIC_fruc"/>
</dbReference>
<organism evidence="17 18">
    <name type="scientific">Salinicola lusitanus</name>
    <dbReference type="NCBI Taxonomy" id="1949085"/>
    <lineage>
        <taxon>Bacteria</taxon>
        <taxon>Pseudomonadati</taxon>
        <taxon>Pseudomonadota</taxon>
        <taxon>Gammaproteobacteria</taxon>
        <taxon>Oceanospirillales</taxon>
        <taxon>Halomonadaceae</taxon>
        <taxon>Salinicola</taxon>
    </lineage>
</organism>
<feature type="transmembrane region" description="Helical" evidence="14">
    <location>
        <begin position="550"/>
        <end position="571"/>
    </location>
</feature>
<evidence type="ECO:0000256" key="8">
    <source>
        <dbReference type="ARBA" id="ARBA00022679"/>
    </source>
</evidence>
<evidence type="ECO:0000256" key="6">
    <source>
        <dbReference type="ARBA" id="ARBA00022553"/>
    </source>
</evidence>
<keyword evidence="6" id="KW-0597">Phosphoprotein</keyword>
<evidence type="ECO:0000256" key="7">
    <source>
        <dbReference type="ARBA" id="ARBA00022597"/>
    </source>
</evidence>
<evidence type="ECO:0000256" key="11">
    <source>
        <dbReference type="ARBA" id="ARBA00022777"/>
    </source>
</evidence>
<sequence>MNVILVTACPSGMATTFLAARRLEQAARRRGWQPQIEMHGELEPVAPVSAQAIAEADLVVVAAERVPEASRFVGKRLYRAPVQQALPDPEAFLERAAREATAFDAADEPADAPAVAEANPSRARRIVAVTACPTGVAHTFMAAEALEQAGRALGHRIHVETQGSVGAQNPISEADIEAADIVLLACDIEVDDTRFAGKPIYRTSTGSALKQPQQTIQKALAEAQVESAGSEKGAGGERKSAKERGFYKHLLTGVSFMLPMVVAGGLCIALSFVFGIKAYEQEGTLAAALMQIGGGTAFALMVPVLAGYIAYSIADRPGIAPGMIGGMLASTLGAGFIGGILAGFLAGYSAKAVTRYVRLPASVESLKPILIIPLLASLFTGLVMIYVVGTPVAAILSGLTQFLNNMGSTNAVLLGLLLGAMMCFDMGGPVNKAAYTFGVGLLSTETYMPMAAIMAAGMVPPIGMGLATFLRRSRFAQAEREAGKASFVLGLCFISEGAIPFAAKDPLRVIPISMLGGAVTGALSMWFGVKLMAPHGGLFVLLIPNAVNLALLYLLAIAAGSLITGIGYALLKRGGAETVPVAPASPDVAGMSRQAS</sequence>
<dbReference type="InterPro" id="IPR050864">
    <property type="entry name" value="Bacterial_PTS_Sugar_Transport"/>
</dbReference>
<dbReference type="Gene3D" id="3.40.50.2300">
    <property type="match status" value="2"/>
</dbReference>
<keyword evidence="11" id="KW-0418">Kinase</keyword>
<dbReference type="InterPro" id="IPR013014">
    <property type="entry name" value="PTS_EIIC_2"/>
</dbReference>
<evidence type="ECO:0000313" key="17">
    <source>
        <dbReference type="EMBL" id="XAD56510.1"/>
    </source>
</evidence>
<feature type="transmembrane region" description="Helical" evidence="14">
    <location>
        <begin position="323"/>
        <end position="350"/>
    </location>
</feature>
<feature type="transmembrane region" description="Helical" evidence="14">
    <location>
        <begin position="509"/>
        <end position="529"/>
    </location>
</feature>
<accession>A0ABZ3CZK8</accession>
<dbReference type="InterPro" id="IPR036095">
    <property type="entry name" value="PTS_EIIB-like_sf"/>
</dbReference>
<evidence type="ECO:0000256" key="5">
    <source>
        <dbReference type="ARBA" id="ARBA00022475"/>
    </source>
</evidence>
<dbReference type="PANTHER" id="PTHR30505:SF0">
    <property type="entry name" value="FRUCTOSE-LIKE PTS SYSTEM EIIBC COMPONENT-RELATED"/>
    <property type="match status" value="1"/>
</dbReference>
<dbReference type="PANTHER" id="PTHR30505">
    <property type="entry name" value="FRUCTOSE-LIKE PERMEASE"/>
    <property type="match status" value="1"/>
</dbReference>
<dbReference type="InterPro" id="IPR003352">
    <property type="entry name" value="PTS_EIIC"/>
</dbReference>
<feature type="transmembrane region" description="Helical" evidence="14">
    <location>
        <begin position="370"/>
        <end position="399"/>
    </location>
</feature>
<dbReference type="GO" id="GO:0016740">
    <property type="term" value="F:transferase activity"/>
    <property type="evidence" value="ECO:0007669"/>
    <property type="project" value="UniProtKB-KW"/>
</dbReference>
<name>A0ABZ3CZK8_9GAMM</name>
<evidence type="ECO:0000256" key="14">
    <source>
        <dbReference type="SAM" id="Phobius"/>
    </source>
</evidence>
<dbReference type="EMBL" id="CP151919">
    <property type="protein sequence ID" value="XAD56510.1"/>
    <property type="molecule type" value="Genomic_DNA"/>
</dbReference>
<dbReference type="InterPro" id="IPR013011">
    <property type="entry name" value="PTS_EIIB_2"/>
</dbReference>
<evidence type="ECO:0000256" key="9">
    <source>
        <dbReference type="ARBA" id="ARBA00022683"/>
    </source>
</evidence>
<feature type="domain" description="PTS EIIB type-2" evidence="15">
    <location>
        <begin position="126"/>
        <end position="221"/>
    </location>
</feature>
<feature type="domain" description="PTS EIIB type-2" evidence="15">
    <location>
        <begin position="1"/>
        <end position="98"/>
    </location>
</feature>
<evidence type="ECO:0000256" key="2">
    <source>
        <dbReference type="ARBA" id="ARBA00004429"/>
    </source>
</evidence>
<evidence type="ECO:0000313" key="18">
    <source>
        <dbReference type="Proteomes" id="UP001453229"/>
    </source>
</evidence>
<dbReference type="PROSITE" id="PS51104">
    <property type="entry name" value="PTS_EIIC_TYPE_2"/>
    <property type="match status" value="1"/>
</dbReference>
<feature type="transmembrane region" description="Helical" evidence="14">
    <location>
        <begin position="411"/>
        <end position="430"/>
    </location>
</feature>
<feature type="transmembrane region" description="Helical" evidence="14">
    <location>
        <begin position="288"/>
        <end position="311"/>
    </location>
</feature>
<evidence type="ECO:0000259" key="16">
    <source>
        <dbReference type="PROSITE" id="PS51104"/>
    </source>
</evidence>